<gene>
    <name evidence="3" type="ORF">SAMN04489764_0822</name>
</gene>
<dbReference type="STRING" id="35622.SAMN04489764_0822"/>
<organism evidence="3 4">
    <name type="scientific">Thermostaphylospora chromogena</name>
    <dbReference type="NCBI Taxonomy" id="35622"/>
    <lineage>
        <taxon>Bacteria</taxon>
        <taxon>Bacillati</taxon>
        <taxon>Actinomycetota</taxon>
        <taxon>Actinomycetes</taxon>
        <taxon>Streptosporangiales</taxon>
        <taxon>Thermomonosporaceae</taxon>
        <taxon>Thermostaphylospora</taxon>
    </lineage>
</organism>
<feature type="compositionally biased region" description="Basic and acidic residues" evidence="1">
    <location>
        <begin position="49"/>
        <end position="62"/>
    </location>
</feature>
<proteinExistence type="predicted"/>
<dbReference type="EMBL" id="FNKK01000002">
    <property type="protein sequence ID" value="SDQ47532.1"/>
    <property type="molecule type" value="Genomic_DNA"/>
</dbReference>
<evidence type="ECO:0000313" key="4">
    <source>
        <dbReference type="Proteomes" id="UP000217103"/>
    </source>
</evidence>
<evidence type="ECO:0000256" key="1">
    <source>
        <dbReference type="SAM" id="MobiDB-lite"/>
    </source>
</evidence>
<evidence type="ECO:0000313" key="3">
    <source>
        <dbReference type="EMBL" id="SDQ47532.1"/>
    </source>
</evidence>
<keyword evidence="4" id="KW-1185">Reference proteome</keyword>
<dbReference type="OrthoDB" id="3830620at2"/>
<reference evidence="3 4" key="1">
    <citation type="submission" date="2016-10" db="EMBL/GenBank/DDBJ databases">
        <authorList>
            <person name="de Groot N.N."/>
        </authorList>
    </citation>
    <scope>NUCLEOTIDE SEQUENCE [LARGE SCALE GENOMIC DNA]</scope>
    <source>
        <strain evidence="3 4">DSM 43794</strain>
    </source>
</reference>
<dbReference type="AlphaFoldDB" id="A0A1H1B6K3"/>
<dbReference type="RefSeq" id="WP_093257830.1">
    <property type="nucleotide sequence ID" value="NZ_FNKK01000002.1"/>
</dbReference>
<keyword evidence="2" id="KW-0812">Transmembrane</keyword>
<feature type="region of interest" description="Disordered" evidence="1">
    <location>
        <begin position="49"/>
        <end position="76"/>
    </location>
</feature>
<dbReference type="Proteomes" id="UP000217103">
    <property type="component" value="Unassembled WGS sequence"/>
</dbReference>
<name>A0A1H1B6K3_9ACTN</name>
<evidence type="ECO:0000256" key="2">
    <source>
        <dbReference type="SAM" id="Phobius"/>
    </source>
</evidence>
<keyword evidence="2" id="KW-1133">Transmembrane helix</keyword>
<keyword evidence="2" id="KW-0472">Membrane</keyword>
<sequence>MTVIAVAEGDVSPGVLGFLVVAALGLALYLLVKSMNKQISKIEVPSEAELKAEMESKRRGESNDQTAESNDSDKAR</sequence>
<feature type="transmembrane region" description="Helical" evidence="2">
    <location>
        <begin position="12"/>
        <end position="32"/>
    </location>
</feature>
<accession>A0A1H1B6K3</accession>
<protein>
    <submittedName>
        <fullName evidence="3">Uncharacterized protein</fullName>
    </submittedName>
</protein>